<gene>
    <name evidence="1" type="ORF">HYG79_17880</name>
</gene>
<dbReference type="Pfam" id="PF13715">
    <property type="entry name" value="CarbopepD_reg_2"/>
    <property type="match status" value="1"/>
</dbReference>
<keyword evidence="2" id="KW-1185">Reference proteome</keyword>
<dbReference type="InterPro" id="IPR008969">
    <property type="entry name" value="CarboxyPept-like_regulatory"/>
</dbReference>
<keyword evidence="1" id="KW-0378">Hydrolase</keyword>
<dbReference type="SUPFAM" id="SSF49464">
    <property type="entry name" value="Carboxypeptidase regulatory domain-like"/>
    <property type="match status" value="2"/>
</dbReference>
<dbReference type="AlphaFoldDB" id="A0A7H9AUJ2"/>
<dbReference type="GO" id="GO:0004180">
    <property type="term" value="F:carboxypeptidase activity"/>
    <property type="evidence" value="ECO:0007669"/>
    <property type="project" value="UniProtKB-KW"/>
</dbReference>
<name>A0A7H9AUJ2_9FLAO</name>
<protein>
    <submittedName>
        <fullName evidence="1">Carboxypeptidase-like regulatory domain-containing protein</fullName>
    </submittedName>
</protein>
<dbReference type="Proteomes" id="UP000509302">
    <property type="component" value="Chromosome"/>
</dbReference>
<dbReference type="RefSeq" id="WP_179243426.1">
    <property type="nucleotide sequence ID" value="NZ_CP058595.1"/>
</dbReference>
<evidence type="ECO:0000313" key="1">
    <source>
        <dbReference type="EMBL" id="QLG47149.1"/>
    </source>
</evidence>
<reference evidence="1 2" key="1">
    <citation type="journal article" date="2006" name="Int. J. Syst. Evol. Microbiol.">
        <title>Costertonia aggregata gen. nov., sp. nov., a mesophilic marine bacterium of the family Flavobacteriaceae, isolated from a mature biofilm.</title>
        <authorList>
            <person name="Kwon K.K."/>
            <person name="Lee Y.K."/>
            <person name="Lee H.K."/>
        </authorList>
    </citation>
    <scope>NUCLEOTIDE SEQUENCE [LARGE SCALE GENOMIC DNA]</scope>
    <source>
        <strain evidence="1 2">KCCM 42265</strain>
    </source>
</reference>
<organism evidence="1 2">
    <name type="scientific">Costertonia aggregata</name>
    <dbReference type="NCBI Taxonomy" id="343403"/>
    <lineage>
        <taxon>Bacteria</taxon>
        <taxon>Pseudomonadati</taxon>
        <taxon>Bacteroidota</taxon>
        <taxon>Flavobacteriia</taxon>
        <taxon>Flavobacteriales</taxon>
        <taxon>Flavobacteriaceae</taxon>
        <taxon>Costertonia</taxon>
    </lineage>
</organism>
<accession>A0A7H9AUJ2</accession>
<dbReference type="KEGG" id="cagg:HYG79_17880"/>
<keyword evidence="1" id="KW-0121">Carboxypeptidase</keyword>
<proteinExistence type="predicted"/>
<dbReference type="EMBL" id="CP058595">
    <property type="protein sequence ID" value="QLG47149.1"/>
    <property type="molecule type" value="Genomic_DNA"/>
</dbReference>
<keyword evidence="1" id="KW-0645">Protease</keyword>
<evidence type="ECO:0000313" key="2">
    <source>
        <dbReference type="Proteomes" id="UP000509302"/>
    </source>
</evidence>
<sequence>MYHSFLRVLLIICITANASAQKDYKGIVYDGKTGKVLPYVNIGIFEQGIGTVSDEDGIFHLELDSSKYTANDSLIFSSLGYVPIKKAIPDLEFVFNEYPTIQMQPDVISLNEVVVTNKASYKIDDLVGYDKINPKKFGYWKDDIALGGELATEIKVKKGLRKLNKLSFEVREAPLDSILVRINIYDDDSKSKCPGVNLNKSGKPILYTIKKNARTVTVDLLPYTIFVNDDFIVGLELLQIYGDQNIYLVLYTSKNDYRNSYKKYASQGKWEIIPNATMAYYVNTTLYSEKKPKSHKAKPAKSSQNPENEIFGMVFYMGKPLGKVKVLNHNTNKETQTDSNGKYRINGITGDMLIFDHDNMQRRSVKVKDRPVLNVVMSPK</sequence>